<evidence type="ECO:0000313" key="3">
    <source>
        <dbReference type="EMBL" id="KAF2806941.1"/>
    </source>
</evidence>
<feature type="region of interest" description="Disordered" evidence="1">
    <location>
        <begin position="507"/>
        <end position="543"/>
    </location>
</feature>
<dbReference type="RefSeq" id="XP_033573905.1">
    <property type="nucleotide sequence ID" value="XM_033728307.1"/>
</dbReference>
<feature type="domain" description="Something about silencing protein 4" evidence="2">
    <location>
        <begin position="274"/>
        <end position="369"/>
    </location>
</feature>
<evidence type="ECO:0000313" key="4">
    <source>
        <dbReference type="Proteomes" id="UP000504636"/>
    </source>
</evidence>
<dbReference type="Proteomes" id="UP000504636">
    <property type="component" value="Unplaced"/>
</dbReference>
<dbReference type="InterPro" id="IPR038988">
    <property type="entry name" value="Sas4"/>
</dbReference>
<evidence type="ECO:0000313" key="5">
    <source>
        <dbReference type="RefSeq" id="XP_033573905.1"/>
    </source>
</evidence>
<evidence type="ECO:0000256" key="1">
    <source>
        <dbReference type="SAM" id="MobiDB-lite"/>
    </source>
</evidence>
<feature type="compositionally biased region" description="Basic and acidic residues" evidence="1">
    <location>
        <begin position="531"/>
        <end position="543"/>
    </location>
</feature>
<feature type="region of interest" description="Disordered" evidence="1">
    <location>
        <begin position="122"/>
        <end position="164"/>
    </location>
</feature>
<dbReference type="PANTHER" id="PTHR38422">
    <property type="entry name" value="SOMETHING ABOUT SILENCING PROTEIN 4"/>
    <property type="match status" value="1"/>
</dbReference>
<proteinExistence type="predicted"/>
<reference evidence="3 5" key="1">
    <citation type="journal article" date="2020" name="Stud. Mycol.">
        <title>101 Dothideomycetes genomes: a test case for predicting lifestyles and emergence of pathogens.</title>
        <authorList>
            <person name="Haridas S."/>
            <person name="Albert R."/>
            <person name="Binder M."/>
            <person name="Bloem J."/>
            <person name="Labutti K."/>
            <person name="Salamov A."/>
            <person name="Andreopoulos B."/>
            <person name="Baker S."/>
            <person name="Barry K."/>
            <person name="Bills G."/>
            <person name="Bluhm B."/>
            <person name="Cannon C."/>
            <person name="Castanera R."/>
            <person name="Culley D."/>
            <person name="Daum C."/>
            <person name="Ezra D."/>
            <person name="Gonzalez J."/>
            <person name="Henrissat B."/>
            <person name="Kuo A."/>
            <person name="Liang C."/>
            <person name="Lipzen A."/>
            <person name="Lutzoni F."/>
            <person name="Magnuson J."/>
            <person name="Mondo S."/>
            <person name="Nolan M."/>
            <person name="Ohm R."/>
            <person name="Pangilinan J."/>
            <person name="Park H.-J."/>
            <person name="Ramirez L."/>
            <person name="Alfaro M."/>
            <person name="Sun H."/>
            <person name="Tritt A."/>
            <person name="Yoshinaga Y."/>
            <person name="Zwiers L.-H."/>
            <person name="Turgeon B."/>
            <person name="Goodwin S."/>
            <person name="Spatafora J."/>
            <person name="Crous P."/>
            <person name="Grigoriev I."/>
        </authorList>
    </citation>
    <scope>NUCLEOTIDE SEQUENCE</scope>
    <source>
        <strain evidence="3 5">CBS 304.34</strain>
    </source>
</reference>
<accession>A0A6A6YDN9</accession>
<protein>
    <recommendedName>
        <fullName evidence="2">Something about silencing protein 4 domain-containing protein</fullName>
    </recommendedName>
</protein>
<reference evidence="5" key="3">
    <citation type="submission" date="2025-04" db="UniProtKB">
        <authorList>
            <consortium name="RefSeq"/>
        </authorList>
    </citation>
    <scope>IDENTIFICATION</scope>
    <source>
        <strain evidence="5">CBS 304.34</strain>
    </source>
</reference>
<dbReference type="Pfam" id="PF15460">
    <property type="entry name" value="SAS4"/>
    <property type="match status" value="1"/>
</dbReference>
<feature type="compositionally biased region" description="Pro residues" evidence="1">
    <location>
        <begin position="443"/>
        <end position="453"/>
    </location>
</feature>
<sequence>MTDESRSTARSSRRVAKSVPKPPAPDSHAPTPLSTSTNTTAPRRPPKGKTQRTLEETLAQPSSNTVAQVLITTRNNARKRPQPSLDAPTERSKPPTKVSLIQPHAKLLQTTNGVQTVLPLRDDDVHSGRSTPQTNGEGSLLAVPSTSRGGQEKRTLRSQDGGSRLKSDLSIYFPNYDDIIADAPKQPEFLEPDTLIYIVDEALKTPKTRNASSTPALRASISPTRARKKSVTSLPNGVVLASSSKQPPNRTSTLYQVVDYTASDRHAPKKPTTDPLADAHFFTAHRRAERKEKQLRNIEKERAMHEKVQLERLLDGLQGPDWLKVMGITGVTDGERKDWEPKRDYFVAEVKALVDKFRIWKEEEKRLKSEREAALLAREEEEEANSNEDGESPAESGTVPNPTDVDAWAALQLQTEAAATASSSHPPPKRNRRPAHQNSSILLPPPPLEPPKPFTSFYAKPHLREAALGKSRHGRNVTAFGQPLPEPQEEEFALPPEYLTEEALRAHARKRRRVRRDRDSIGGTASTPVGKGKEKATDGKGGG</sequence>
<gene>
    <name evidence="3 5" type="ORF">BDZ99DRAFT_573631</name>
</gene>
<feature type="compositionally biased region" description="Polar residues" evidence="1">
    <location>
        <begin position="32"/>
        <end position="41"/>
    </location>
</feature>
<feature type="region of interest" description="Disordered" evidence="1">
    <location>
        <begin position="209"/>
        <end position="233"/>
    </location>
</feature>
<evidence type="ECO:0000259" key="2">
    <source>
        <dbReference type="Pfam" id="PF15460"/>
    </source>
</evidence>
<dbReference type="AlphaFoldDB" id="A0A6A6YDN9"/>
<feature type="region of interest" description="Disordered" evidence="1">
    <location>
        <begin position="377"/>
        <end position="456"/>
    </location>
</feature>
<name>A0A6A6YDN9_9PEZI</name>
<feature type="compositionally biased region" description="Basic and acidic residues" evidence="1">
    <location>
        <begin position="150"/>
        <end position="164"/>
    </location>
</feature>
<feature type="compositionally biased region" description="Acidic residues" evidence="1">
    <location>
        <begin position="379"/>
        <end position="392"/>
    </location>
</feature>
<feature type="region of interest" description="Disordered" evidence="1">
    <location>
        <begin position="1"/>
        <end position="97"/>
    </location>
</feature>
<feature type="compositionally biased region" description="Polar residues" evidence="1">
    <location>
        <begin position="128"/>
        <end position="137"/>
    </location>
</feature>
<feature type="non-terminal residue" evidence="3">
    <location>
        <position position="1"/>
    </location>
</feature>
<feature type="compositionally biased region" description="Low complexity" evidence="1">
    <location>
        <begin position="407"/>
        <end position="421"/>
    </location>
</feature>
<dbReference type="OrthoDB" id="1938992at2759"/>
<dbReference type="GeneID" id="54469200"/>
<dbReference type="PANTHER" id="PTHR38422:SF1">
    <property type="entry name" value="SOMETHING ABOUT SILENCING PROTEIN 4"/>
    <property type="match status" value="1"/>
</dbReference>
<dbReference type="InterPro" id="IPR029184">
    <property type="entry name" value="Sas4_dom"/>
</dbReference>
<dbReference type="GO" id="GO:0033255">
    <property type="term" value="C:SAS acetyltransferase complex"/>
    <property type="evidence" value="ECO:0007669"/>
    <property type="project" value="InterPro"/>
</dbReference>
<feature type="compositionally biased region" description="Polar residues" evidence="1">
    <location>
        <begin position="59"/>
        <end position="75"/>
    </location>
</feature>
<organism evidence="3">
    <name type="scientific">Mytilinidion resinicola</name>
    <dbReference type="NCBI Taxonomy" id="574789"/>
    <lineage>
        <taxon>Eukaryota</taxon>
        <taxon>Fungi</taxon>
        <taxon>Dikarya</taxon>
        <taxon>Ascomycota</taxon>
        <taxon>Pezizomycotina</taxon>
        <taxon>Dothideomycetes</taxon>
        <taxon>Pleosporomycetidae</taxon>
        <taxon>Mytilinidiales</taxon>
        <taxon>Mytilinidiaceae</taxon>
        <taxon>Mytilinidion</taxon>
    </lineage>
</organism>
<feature type="region of interest" description="Disordered" evidence="1">
    <location>
        <begin position="468"/>
        <end position="490"/>
    </location>
</feature>
<dbReference type="EMBL" id="MU003706">
    <property type="protein sequence ID" value="KAF2806941.1"/>
    <property type="molecule type" value="Genomic_DNA"/>
</dbReference>
<dbReference type="GO" id="GO:0004402">
    <property type="term" value="F:histone acetyltransferase activity"/>
    <property type="evidence" value="ECO:0007669"/>
    <property type="project" value="TreeGrafter"/>
</dbReference>
<reference evidence="5" key="2">
    <citation type="submission" date="2020-04" db="EMBL/GenBank/DDBJ databases">
        <authorList>
            <consortium name="NCBI Genome Project"/>
        </authorList>
    </citation>
    <scope>NUCLEOTIDE SEQUENCE</scope>
    <source>
        <strain evidence="5">CBS 304.34</strain>
    </source>
</reference>
<keyword evidence="4" id="KW-1185">Reference proteome</keyword>